<dbReference type="STRING" id="57577.A0A2K3PAL9"/>
<evidence type="ECO:0000259" key="1">
    <source>
        <dbReference type="Pfam" id="PF07727"/>
    </source>
</evidence>
<accession>A0A2K3PAL9</accession>
<comment type="caution">
    <text evidence="2">The sequence shown here is derived from an EMBL/GenBank/DDBJ whole genome shotgun (WGS) entry which is preliminary data.</text>
</comment>
<dbReference type="ExpressionAtlas" id="A0A2K3PAL9">
    <property type="expression patterns" value="baseline"/>
</dbReference>
<sequence>MAKYEARLVTKGFLQRHGLDFDQVFAPVARIETVRLVVAMTSDKGWSMYQFDVKSAFLDGSSEEEVYMKHLEPETRELTASSCSRILRSEKMNIVSMSKGFGILYPRSSPNSEAELIGYTDADWCVDKDDWKNTTDHVFMLENSPISCLPSLMVNNTNGGIEKMNLKEDKPLKMLIDKSTIDLAEHPIAHGRSKHLETRFHFLRGVNKGKLELEQCKSDEQTADILTKPLKRLKFQETRDKLGVVVVTYEMGRDCLP</sequence>
<protein>
    <submittedName>
        <fullName evidence="2">Copia protein</fullName>
    </submittedName>
</protein>
<dbReference type="Pfam" id="PF07727">
    <property type="entry name" value="RVT_2"/>
    <property type="match status" value="1"/>
</dbReference>
<reference evidence="2 3" key="1">
    <citation type="journal article" date="2014" name="Am. J. Bot.">
        <title>Genome assembly and annotation for red clover (Trifolium pratense; Fabaceae).</title>
        <authorList>
            <person name="Istvanek J."/>
            <person name="Jaros M."/>
            <person name="Krenek A."/>
            <person name="Repkova J."/>
        </authorList>
    </citation>
    <scope>NUCLEOTIDE SEQUENCE [LARGE SCALE GENOMIC DNA]</scope>
    <source>
        <strain evidence="3">cv. Tatra</strain>
        <tissue evidence="2">Young leaves</tissue>
    </source>
</reference>
<organism evidence="2 3">
    <name type="scientific">Trifolium pratense</name>
    <name type="common">Red clover</name>
    <dbReference type="NCBI Taxonomy" id="57577"/>
    <lineage>
        <taxon>Eukaryota</taxon>
        <taxon>Viridiplantae</taxon>
        <taxon>Streptophyta</taxon>
        <taxon>Embryophyta</taxon>
        <taxon>Tracheophyta</taxon>
        <taxon>Spermatophyta</taxon>
        <taxon>Magnoliopsida</taxon>
        <taxon>eudicotyledons</taxon>
        <taxon>Gunneridae</taxon>
        <taxon>Pentapetalae</taxon>
        <taxon>rosids</taxon>
        <taxon>fabids</taxon>
        <taxon>Fabales</taxon>
        <taxon>Fabaceae</taxon>
        <taxon>Papilionoideae</taxon>
        <taxon>50 kb inversion clade</taxon>
        <taxon>NPAAA clade</taxon>
        <taxon>Hologalegina</taxon>
        <taxon>IRL clade</taxon>
        <taxon>Trifolieae</taxon>
        <taxon>Trifolium</taxon>
    </lineage>
</organism>
<dbReference type="EMBL" id="ASHM01005199">
    <property type="protein sequence ID" value="PNY12331.1"/>
    <property type="molecule type" value="Genomic_DNA"/>
</dbReference>
<reference evidence="2 3" key="2">
    <citation type="journal article" date="2017" name="Front. Plant Sci.">
        <title>Gene Classification and Mining of Molecular Markers Useful in Red Clover (Trifolium pratense) Breeding.</title>
        <authorList>
            <person name="Istvanek J."/>
            <person name="Dluhosova J."/>
            <person name="Dluhos P."/>
            <person name="Patkova L."/>
            <person name="Nedelnik J."/>
            <person name="Repkova J."/>
        </authorList>
    </citation>
    <scope>NUCLEOTIDE SEQUENCE [LARGE SCALE GENOMIC DNA]</scope>
    <source>
        <strain evidence="3">cv. Tatra</strain>
        <tissue evidence="2">Young leaves</tissue>
    </source>
</reference>
<dbReference type="PANTHER" id="PTHR11439:SF483">
    <property type="entry name" value="PEPTIDE SYNTHASE GLIP-LIKE, PUTATIVE (AFU_ORTHOLOGUE AFUA_3G12920)-RELATED"/>
    <property type="match status" value="1"/>
</dbReference>
<proteinExistence type="predicted"/>
<dbReference type="CDD" id="cd09272">
    <property type="entry name" value="RNase_HI_RT_Ty1"/>
    <property type="match status" value="1"/>
</dbReference>
<gene>
    <name evidence="2" type="ORF">L195_g008960</name>
</gene>
<name>A0A2K3PAL9_TRIPR</name>
<dbReference type="InterPro" id="IPR013103">
    <property type="entry name" value="RVT_2"/>
</dbReference>
<feature type="domain" description="Reverse transcriptase Ty1/copia-type" evidence="1">
    <location>
        <begin position="2"/>
        <end position="70"/>
    </location>
</feature>
<dbReference type="PANTHER" id="PTHR11439">
    <property type="entry name" value="GAG-POL-RELATED RETROTRANSPOSON"/>
    <property type="match status" value="1"/>
</dbReference>
<dbReference type="Proteomes" id="UP000236291">
    <property type="component" value="Unassembled WGS sequence"/>
</dbReference>
<evidence type="ECO:0000313" key="3">
    <source>
        <dbReference type="Proteomes" id="UP000236291"/>
    </source>
</evidence>
<evidence type="ECO:0000313" key="2">
    <source>
        <dbReference type="EMBL" id="PNY12331.1"/>
    </source>
</evidence>
<dbReference type="AlphaFoldDB" id="A0A2K3PAL9"/>